<reference evidence="2" key="1">
    <citation type="journal article" date="2023" name="Mol. Phylogenet. Evol.">
        <title>Genome-scale phylogeny and comparative genomics of the fungal order Sordariales.</title>
        <authorList>
            <person name="Hensen N."/>
            <person name="Bonometti L."/>
            <person name="Westerberg I."/>
            <person name="Brannstrom I.O."/>
            <person name="Guillou S."/>
            <person name="Cros-Aarteil S."/>
            <person name="Calhoun S."/>
            <person name="Haridas S."/>
            <person name="Kuo A."/>
            <person name="Mondo S."/>
            <person name="Pangilinan J."/>
            <person name="Riley R."/>
            <person name="LaButti K."/>
            <person name="Andreopoulos B."/>
            <person name="Lipzen A."/>
            <person name="Chen C."/>
            <person name="Yan M."/>
            <person name="Daum C."/>
            <person name="Ng V."/>
            <person name="Clum A."/>
            <person name="Steindorff A."/>
            <person name="Ohm R.A."/>
            <person name="Martin F."/>
            <person name="Silar P."/>
            <person name="Natvig D.O."/>
            <person name="Lalanne C."/>
            <person name="Gautier V."/>
            <person name="Ament-Velasquez S.L."/>
            <person name="Kruys A."/>
            <person name="Hutchinson M.I."/>
            <person name="Powell A.J."/>
            <person name="Barry K."/>
            <person name="Miller A.N."/>
            <person name="Grigoriev I.V."/>
            <person name="Debuchy R."/>
            <person name="Gladieux P."/>
            <person name="Hiltunen Thoren M."/>
            <person name="Johannesson H."/>
        </authorList>
    </citation>
    <scope>NUCLEOTIDE SEQUENCE</scope>
    <source>
        <strain evidence="2">CBS 560.94</strain>
    </source>
</reference>
<dbReference type="AlphaFoldDB" id="A0AAE0JEI5"/>
<gene>
    <name evidence="2" type="ORF">B0H65DRAFT_470962</name>
</gene>
<dbReference type="Proteomes" id="UP001278500">
    <property type="component" value="Unassembled WGS sequence"/>
</dbReference>
<proteinExistence type="predicted"/>
<dbReference type="EMBL" id="JAUEPP010000005">
    <property type="protein sequence ID" value="KAK3343323.1"/>
    <property type="molecule type" value="Genomic_DNA"/>
</dbReference>
<dbReference type="RefSeq" id="XP_062681116.1">
    <property type="nucleotide sequence ID" value="XM_062827067.1"/>
</dbReference>
<evidence type="ECO:0000313" key="3">
    <source>
        <dbReference type="Proteomes" id="UP001278500"/>
    </source>
</evidence>
<feature type="region of interest" description="Disordered" evidence="1">
    <location>
        <begin position="1"/>
        <end position="58"/>
    </location>
</feature>
<comment type="caution">
    <text evidence="2">The sequence shown here is derived from an EMBL/GenBank/DDBJ whole genome shotgun (WGS) entry which is preliminary data.</text>
</comment>
<feature type="compositionally biased region" description="Pro residues" evidence="1">
    <location>
        <begin position="123"/>
        <end position="135"/>
    </location>
</feature>
<organism evidence="2 3">
    <name type="scientific">Neurospora tetraspora</name>
    <dbReference type="NCBI Taxonomy" id="94610"/>
    <lineage>
        <taxon>Eukaryota</taxon>
        <taxon>Fungi</taxon>
        <taxon>Dikarya</taxon>
        <taxon>Ascomycota</taxon>
        <taxon>Pezizomycotina</taxon>
        <taxon>Sordariomycetes</taxon>
        <taxon>Sordariomycetidae</taxon>
        <taxon>Sordariales</taxon>
        <taxon>Sordariaceae</taxon>
        <taxon>Neurospora</taxon>
    </lineage>
</organism>
<reference evidence="2" key="2">
    <citation type="submission" date="2023-06" db="EMBL/GenBank/DDBJ databases">
        <authorList>
            <consortium name="Lawrence Berkeley National Laboratory"/>
            <person name="Haridas S."/>
            <person name="Hensen N."/>
            <person name="Bonometti L."/>
            <person name="Westerberg I."/>
            <person name="Brannstrom I.O."/>
            <person name="Guillou S."/>
            <person name="Cros-Aarteil S."/>
            <person name="Calhoun S."/>
            <person name="Kuo A."/>
            <person name="Mondo S."/>
            <person name="Pangilinan J."/>
            <person name="Riley R."/>
            <person name="Labutti K."/>
            <person name="Andreopoulos B."/>
            <person name="Lipzen A."/>
            <person name="Chen C."/>
            <person name="Yanf M."/>
            <person name="Daum C."/>
            <person name="Ng V."/>
            <person name="Clum A."/>
            <person name="Steindorff A."/>
            <person name="Ohm R."/>
            <person name="Martin F."/>
            <person name="Silar P."/>
            <person name="Natvig D."/>
            <person name="Lalanne C."/>
            <person name="Gautier V."/>
            <person name="Ament-Velasquez S.L."/>
            <person name="Kruys A."/>
            <person name="Hutchinson M.I."/>
            <person name="Powell A.J."/>
            <person name="Barry K."/>
            <person name="Miller A.N."/>
            <person name="Grigoriev I.V."/>
            <person name="Debuchy R."/>
            <person name="Gladieux P."/>
            <person name="Thoren M.H."/>
            <person name="Johannesson H."/>
        </authorList>
    </citation>
    <scope>NUCLEOTIDE SEQUENCE</scope>
    <source>
        <strain evidence="2">CBS 560.94</strain>
    </source>
</reference>
<dbReference type="GeneID" id="87864221"/>
<name>A0AAE0JEI5_9PEZI</name>
<feature type="region of interest" description="Disordered" evidence="1">
    <location>
        <begin position="86"/>
        <end position="144"/>
    </location>
</feature>
<evidence type="ECO:0000256" key="1">
    <source>
        <dbReference type="SAM" id="MobiDB-lite"/>
    </source>
</evidence>
<sequence length="257" mass="27752">MDPSDKFDYQDLFGSDMDLDANDTGSSSGITGDLVSRAGTDENQHVGQPGQTVPVPGEADRYHSQAANTDPIMPSPMLPNTNYNTGYMLSNQPSTANHFPLDPTSTSAANSGINHLHEAPTSASPPPPLPPPPRPQLANPIPINSPNTHTAPALSSFVAPVVIKPWMNRYSRATATHENTRKIRLPRTAVRSASIAPTRAASMQRIAGGTSLGRIILETTLKDFMRARWMGELVRTNGEFSLADKEKARHYGGRFTN</sequence>
<accession>A0AAE0JEI5</accession>
<feature type="compositionally biased region" description="Polar residues" evidence="1">
    <location>
        <begin position="86"/>
        <end position="113"/>
    </location>
</feature>
<keyword evidence="3" id="KW-1185">Reference proteome</keyword>
<protein>
    <submittedName>
        <fullName evidence="2">Uncharacterized protein</fullName>
    </submittedName>
</protein>
<evidence type="ECO:0000313" key="2">
    <source>
        <dbReference type="EMBL" id="KAK3343323.1"/>
    </source>
</evidence>